<dbReference type="InParanoid" id="A0A0H2R6E1"/>
<dbReference type="Proteomes" id="UP000053477">
    <property type="component" value="Unassembled WGS sequence"/>
</dbReference>
<feature type="region of interest" description="Disordered" evidence="1">
    <location>
        <begin position="198"/>
        <end position="223"/>
    </location>
</feature>
<organism evidence="2 3">
    <name type="scientific">Schizopora paradoxa</name>
    <dbReference type="NCBI Taxonomy" id="27342"/>
    <lineage>
        <taxon>Eukaryota</taxon>
        <taxon>Fungi</taxon>
        <taxon>Dikarya</taxon>
        <taxon>Basidiomycota</taxon>
        <taxon>Agaricomycotina</taxon>
        <taxon>Agaricomycetes</taxon>
        <taxon>Hymenochaetales</taxon>
        <taxon>Schizoporaceae</taxon>
        <taxon>Schizopora</taxon>
    </lineage>
</organism>
<dbReference type="PANTHER" id="PTHR21575">
    <property type="entry name" value="PROTEIN HID1"/>
    <property type="match status" value="1"/>
</dbReference>
<accession>A0A0H2R6E1</accession>
<reference evidence="2 3" key="1">
    <citation type="submission" date="2015-04" db="EMBL/GenBank/DDBJ databases">
        <title>Complete genome sequence of Schizopora paradoxa KUC8140, a cosmopolitan wood degrader in East Asia.</title>
        <authorList>
            <consortium name="DOE Joint Genome Institute"/>
            <person name="Min B."/>
            <person name="Park H."/>
            <person name="Jang Y."/>
            <person name="Kim J.-J."/>
            <person name="Kim K.H."/>
            <person name="Pangilinan J."/>
            <person name="Lipzen A."/>
            <person name="Riley R."/>
            <person name="Grigoriev I.V."/>
            <person name="Spatafora J.W."/>
            <person name="Choi I.-G."/>
        </authorList>
    </citation>
    <scope>NUCLEOTIDE SEQUENCE [LARGE SCALE GENOMIC DNA]</scope>
    <source>
        <strain evidence="2 3">KUC8140</strain>
    </source>
</reference>
<evidence type="ECO:0000313" key="2">
    <source>
        <dbReference type="EMBL" id="KLO07390.1"/>
    </source>
</evidence>
<evidence type="ECO:0008006" key="4">
    <source>
        <dbReference type="Google" id="ProtNLM"/>
    </source>
</evidence>
<dbReference type="EMBL" id="KQ086142">
    <property type="protein sequence ID" value="KLO07390.1"/>
    <property type="molecule type" value="Genomic_DNA"/>
</dbReference>
<dbReference type="FunCoup" id="A0A0H2R6E1">
    <property type="interactions" value="5"/>
</dbReference>
<dbReference type="OrthoDB" id="432953at2759"/>
<dbReference type="AlphaFoldDB" id="A0A0H2R6E1"/>
<protein>
    <recommendedName>
        <fullName evidence="4">High-temperature-induced dauer-formation protein</fullName>
    </recommendedName>
</protein>
<dbReference type="PANTHER" id="PTHR21575:SF12">
    <property type="entry name" value="PROTEIN HID1"/>
    <property type="match status" value="1"/>
</dbReference>
<proteinExistence type="predicted"/>
<dbReference type="GO" id="GO:0016020">
    <property type="term" value="C:membrane"/>
    <property type="evidence" value="ECO:0007669"/>
    <property type="project" value="TreeGrafter"/>
</dbReference>
<dbReference type="Pfam" id="PF12722">
    <property type="entry name" value="Hid1"/>
    <property type="match status" value="2"/>
</dbReference>
<dbReference type="STRING" id="27342.A0A0H2R6E1"/>
<name>A0A0H2R6E1_9AGAM</name>
<gene>
    <name evidence="2" type="ORF">SCHPADRAFT_922914</name>
</gene>
<dbReference type="InterPro" id="IPR026705">
    <property type="entry name" value="Hid-1/Ecm30"/>
</dbReference>
<evidence type="ECO:0000313" key="3">
    <source>
        <dbReference type="Proteomes" id="UP000053477"/>
    </source>
</evidence>
<sequence>MLSNLKLPQKLASPLGLFVNDSKLAFRTQPSGIRRLAENRNINLTDSYWDQFITLFDSSSDVFSLISSNDIRRAVIEAPENVETLVAVISSRLFNLVTDHTFPSSANGVASLASSFIKTAASTAGVSTSERNPTKEVLNCLRILSRVLPVLFENENALLEQKIMWTRDAGVEGDGSHAEIADESSQFVIADDEDEEGNVPVVESTSSAPPPDDGVVQDNERKSKRPTLAERLISCAIDLLFCCGFTLPSKIQVDHHKINYVIWEKGVGATVDAGPGNGLEQNKVEVLRFLLVLLSKQIYSSPATLFSKPSQYSLALVQRTARRHVLTILCSLLNTAMNSSKPVMPTSAGSAFESVASSLPYNHLVFKGEDMKELLVGYSLQTLCALLDFKTTSSAREGHTTTDDTTGSTSTLKTNAFRYFLAKLHRTSDFDFIIDGIFGILEQHMSAVHNVLPGSRKPIPYILETIVFLWKAIDLNKKFRNYILESGKVVRLLAYLLCYCMEAKDKPQQHGVCRAISYIIQSLSSENAFGAKLAFPMKVPLPAKWSVQGNVGDFVINSIYTVISTSSGRLNSLYPSLIISLSNSAPHFKNLSIVSSNKLLSLLTSFSSPLFLFSDEGHPRLLFFLLEVFNGIIQNRLNDNPNVVYAVIRSHKVFEDLGTFTLASGLREVKRIELTREEQARLDSKKGGIVDLEKGRTSSNEYYETTSTSSATPETRNSGEVSLRGSDSEMIASAQPLMSPSGEEFPTIASISEENTSHPSEKARGKMPARTSSLSEDMMHELERLASSGVGRKGFVPTQEWVSSWQQGLPLDVILLTISELLPKVQELQASSSKAGSVSSVVDFLRTVSLTHALPPNSVPSPRRFVWTDSSSVWLTSLLWGDIYVRNMAPLGIWNATNVRLFHVKHTQSQTRQLTDAVSSVVGGLGGLLSRNNVGSSEMSSRARTPR</sequence>
<feature type="region of interest" description="Disordered" evidence="1">
    <location>
        <begin position="697"/>
        <end position="724"/>
    </location>
</feature>
<evidence type="ECO:0000256" key="1">
    <source>
        <dbReference type="SAM" id="MobiDB-lite"/>
    </source>
</evidence>
<feature type="compositionally biased region" description="Low complexity" evidence="1">
    <location>
        <begin position="697"/>
        <end position="715"/>
    </location>
</feature>
<dbReference type="GO" id="GO:0005797">
    <property type="term" value="C:Golgi medial cisterna"/>
    <property type="evidence" value="ECO:0007669"/>
    <property type="project" value="TreeGrafter"/>
</dbReference>
<keyword evidence="3" id="KW-1185">Reference proteome</keyword>
<dbReference type="GO" id="GO:0000138">
    <property type="term" value="C:Golgi trans cisterna"/>
    <property type="evidence" value="ECO:0007669"/>
    <property type="project" value="TreeGrafter"/>
</dbReference>